<comment type="caution">
    <text evidence="2">The sequence shown here is derived from an EMBL/GenBank/DDBJ whole genome shotgun (WGS) entry which is preliminary data.</text>
</comment>
<protein>
    <submittedName>
        <fullName evidence="2">Uncharacterized protein</fullName>
    </submittedName>
</protein>
<keyword evidence="3" id="KW-1185">Reference proteome</keyword>
<organism evidence="2 3">
    <name type="scientific">Stephanodiscus triporus</name>
    <dbReference type="NCBI Taxonomy" id="2934178"/>
    <lineage>
        <taxon>Eukaryota</taxon>
        <taxon>Sar</taxon>
        <taxon>Stramenopiles</taxon>
        <taxon>Ochrophyta</taxon>
        <taxon>Bacillariophyta</taxon>
        <taxon>Coscinodiscophyceae</taxon>
        <taxon>Thalassiosirophycidae</taxon>
        <taxon>Stephanodiscales</taxon>
        <taxon>Stephanodiscaceae</taxon>
        <taxon>Stephanodiscus</taxon>
    </lineage>
</organism>
<dbReference type="AlphaFoldDB" id="A0ABD3QX06"/>
<sequence length="69" mass="6978">MTPSSSLYRSNRHPPSSSTTSERGVFETRIVVVGKIILDVYGDPAARDGGGGGDADGARVTIGGGGSQV</sequence>
<evidence type="ECO:0000256" key="1">
    <source>
        <dbReference type="SAM" id="MobiDB-lite"/>
    </source>
</evidence>
<gene>
    <name evidence="2" type="ORF">ACHAW5_006398</name>
</gene>
<name>A0ABD3QX06_9STRA</name>
<reference evidence="2 3" key="1">
    <citation type="submission" date="2024-10" db="EMBL/GenBank/DDBJ databases">
        <title>Updated reference genomes for cyclostephanoid diatoms.</title>
        <authorList>
            <person name="Roberts W.R."/>
            <person name="Alverson A.J."/>
        </authorList>
    </citation>
    <scope>NUCLEOTIDE SEQUENCE [LARGE SCALE GENOMIC DNA]</scope>
    <source>
        <strain evidence="2 3">AJA276-08</strain>
    </source>
</reference>
<accession>A0ABD3QX06</accession>
<feature type="region of interest" description="Disordered" evidence="1">
    <location>
        <begin position="1"/>
        <end position="25"/>
    </location>
</feature>
<proteinExistence type="predicted"/>
<feature type="region of interest" description="Disordered" evidence="1">
    <location>
        <begin position="44"/>
        <end position="69"/>
    </location>
</feature>
<dbReference type="EMBL" id="JALLAZ020000107">
    <property type="protein sequence ID" value="KAL3803636.1"/>
    <property type="molecule type" value="Genomic_DNA"/>
</dbReference>
<dbReference type="Proteomes" id="UP001530315">
    <property type="component" value="Unassembled WGS sequence"/>
</dbReference>
<evidence type="ECO:0000313" key="3">
    <source>
        <dbReference type="Proteomes" id="UP001530315"/>
    </source>
</evidence>
<evidence type="ECO:0000313" key="2">
    <source>
        <dbReference type="EMBL" id="KAL3803636.1"/>
    </source>
</evidence>
<feature type="compositionally biased region" description="Polar residues" evidence="1">
    <location>
        <begin position="1"/>
        <end position="22"/>
    </location>
</feature>